<keyword evidence="1" id="KW-1133">Transmembrane helix</keyword>
<dbReference type="Pfam" id="PF03140">
    <property type="entry name" value="DUF247"/>
    <property type="match status" value="1"/>
</dbReference>
<gene>
    <name evidence="2" type="ORF">O6P43_017328</name>
</gene>
<proteinExistence type="predicted"/>
<dbReference type="KEGG" id="qsa:O6P43_017328"/>
<dbReference type="EMBL" id="JARAOO010000007">
    <property type="protein sequence ID" value="KAJ7962051.1"/>
    <property type="molecule type" value="Genomic_DNA"/>
</dbReference>
<dbReference type="AlphaFoldDB" id="A0AAD7PN88"/>
<protein>
    <submittedName>
        <fullName evidence="2">Uncharacterized protein</fullName>
    </submittedName>
</protein>
<dbReference type="PANTHER" id="PTHR31170">
    <property type="entry name" value="BNAC04G53230D PROTEIN"/>
    <property type="match status" value="1"/>
</dbReference>
<feature type="transmembrane region" description="Helical" evidence="1">
    <location>
        <begin position="414"/>
        <end position="435"/>
    </location>
</feature>
<evidence type="ECO:0000313" key="2">
    <source>
        <dbReference type="EMBL" id="KAJ7962051.1"/>
    </source>
</evidence>
<sequence>MVDAICSDTASVEYEFQFQHIIDIPETKHEDLCIYRVPPNLRQVNPKAYTPQLISIGPFHHGKPEFKAMETQKKRYYREFQKRIKSDSSFGKFKNYIGEKDIRECYADKIILSNNEFADMIELDAVFIMEFFFRLKEKKEKDQHKDDYVLSTPWLVEGICLDLILLENQLPIKVLNKLYTFLDEEECSTFLDLAYKCDLFQPPNMQISETTKAVKHLTDLLRCFYIPTNFNLTDFSPDNPDDNDNDILYSATKLRDSGISFKAVQGRYLLDVNFEDHCYLYWLLSWLTRDKIAKARLEIPKLIIEDGTECKFRNLIAFEQCHYPYDQFYICDYVSFIDGLIETKEDVDFLLEKKIFANYLGSNDAVEKMVNSLCRELVISSRCYKTSIRQLNAHYDNTFNHTMATLRSVYFKDLWRASSTTVGLAVLAFTFVNFFQAILK</sequence>
<reference evidence="2" key="1">
    <citation type="journal article" date="2023" name="Science">
        <title>Elucidation of the pathway for biosynthesis of saponin adjuvants from the soapbark tree.</title>
        <authorList>
            <person name="Reed J."/>
            <person name="Orme A."/>
            <person name="El-Demerdash A."/>
            <person name="Owen C."/>
            <person name="Martin L.B.B."/>
            <person name="Misra R.C."/>
            <person name="Kikuchi S."/>
            <person name="Rejzek M."/>
            <person name="Martin A.C."/>
            <person name="Harkess A."/>
            <person name="Leebens-Mack J."/>
            <person name="Louveau T."/>
            <person name="Stephenson M.J."/>
            <person name="Osbourn A."/>
        </authorList>
    </citation>
    <scope>NUCLEOTIDE SEQUENCE</scope>
    <source>
        <strain evidence="2">S10</strain>
    </source>
</reference>
<dbReference type="PANTHER" id="PTHR31170:SF9">
    <property type="entry name" value="PROTEIN, PUTATIVE (DUF247)-RELATED"/>
    <property type="match status" value="1"/>
</dbReference>
<evidence type="ECO:0000256" key="1">
    <source>
        <dbReference type="SAM" id="Phobius"/>
    </source>
</evidence>
<evidence type="ECO:0000313" key="3">
    <source>
        <dbReference type="Proteomes" id="UP001163823"/>
    </source>
</evidence>
<keyword evidence="3" id="KW-1185">Reference proteome</keyword>
<keyword evidence="1" id="KW-0472">Membrane</keyword>
<dbReference type="Proteomes" id="UP001163823">
    <property type="component" value="Chromosome 7"/>
</dbReference>
<comment type="caution">
    <text evidence="2">The sequence shown here is derived from an EMBL/GenBank/DDBJ whole genome shotgun (WGS) entry which is preliminary data.</text>
</comment>
<keyword evidence="1" id="KW-0812">Transmembrane</keyword>
<organism evidence="2 3">
    <name type="scientific">Quillaja saponaria</name>
    <name type="common">Soap bark tree</name>
    <dbReference type="NCBI Taxonomy" id="32244"/>
    <lineage>
        <taxon>Eukaryota</taxon>
        <taxon>Viridiplantae</taxon>
        <taxon>Streptophyta</taxon>
        <taxon>Embryophyta</taxon>
        <taxon>Tracheophyta</taxon>
        <taxon>Spermatophyta</taxon>
        <taxon>Magnoliopsida</taxon>
        <taxon>eudicotyledons</taxon>
        <taxon>Gunneridae</taxon>
        <taxon>Pentapetalae</taxon>
        <taxon>rosids</taxon>
        <taxon>fabids</taxon>
        <taxon>Fabales</taxon>
        <taxon>Quillajaceae</taxon>
        <taxon>Quillaja</taxon>
    </lineage>
</organism>
<dbReference type="InterPro" id="IPR004158">
    <property type="entry name" value="DUF247_pln"/>
</dbReference>
<name>A0AAD7PN88_QUISA</name>
<accession>A0AAD7PN88</accession>